<sequence length="188" mass="21010">WGENKRAAQKTRWKGLAFPHMTDWDGVFVAGMFSMAAHCSGFWGKGGGIHEYVVGIKELNNVKINASNLCKLAGANFCQFVKAGNGYLNDGQIFKGFPVVGYNHHMQSSSGCQIDPRSEEPETCPWEGKELKSNDTICNWDTEVKGNIYHHMSITIPLSRIIEAIRDLKHIRYLDPTALCTLDSYLVV</sequence>
<dbReference type="Proteomes" id="UP000824469">
    <property type="component" value="Unassembled WGS sequence"/>
</dbReference>
<gene>
    <name evidence="1" type="ORF">KI387_033924</name>
</gene>
<protein>
    <submittedName>
        <fullName evidence="1">Uncharacterized protein</fullName>
    </submittedName>
</protein>
<proteinExistence type="predicted"/>
<reference evidence="1 2" key="1">
    <citation type="journal article" date="2021" name="Nat. Plants">
        <title>The Taxus genome provides insights into paclitaxel biosynthesis.</title>
        <authorList>
            <person name="Xiong X."/>
            <person name="Gou J."/>
            <person name="Liao Q."/>
            <person name="Li Y."/>
            <person name="Zhou Q."/>
            <person name="Bi G."/>
            <person name="Li C."/>
            <person name="Du R."/>
            <person name="Wang X."/>
            <person name="Sun T."/>
            <person name="Guo L."/>
            <person name="Liang H."/>
            <person name="Lu P."/>
            <person name="Wu Y."/>
            <person name="Zhang Z."/>
            <person name="Ro D.K."/>
            <person name="Shang Y."/>
            <person name="Huang S."/>
            <person name="Yan J."/>
        </authorList>
    </citation>
    <scope>NUCLEOTIDE SEQUENCE [LARGE SCALE GENOMIC DNA]</scope>
    <source>
        <strain evidence="1">Ta-2019</strain>
    </source>
</reference>
<keyword evidence="2" id="KW-1185">Reference proteome</keyword>
<evidence type="ECO:0000313" key="1">
    <source>
        <dbReference type="EMBL" id="KAH9289807.1"/>
    </source>
</evidence>
<dbReference type="EMBL" id="JAHRHJ020003813">
    <property type="protein sequence ID" value="KAH9289807.1"/>
    <property type="molecule type" value="Genomic_DNA"/>
</dbReference>
<feature type="non-terminal residue" evidence="1">
    <location>
        <position position="1"/>
    </location>
</feature>
<dbReference type="AlphaFoldDB" id="A0AA38C4E0"/>
<organism evidence="1 2">
    <name type="scientific">Taxus chinensis</name>
    <name type="common">Chinese yew</name>
    <name type="synonym">Taxus wallichiana var. chinensis</name>
    <dbReference type="NCBI Taxonomy" id="29808"/>
    <lineage>
        <taxon>Eukaryota</taxon>
        <taxon>Viridiplantae</taxon>
        <taxon>Streptophyta</taxon>
        <taxon>Embryophyta</taxon>
        <taxon>Tracheophyta</taxon>
        <taxon>Spermatophyta</taxon>
        <taxon>Pinopsida</taxon>
        <taxon>Pinidae</taxon>
        <taxon>Conifers II</taxon>
        <taxon>Cupressales</taxon>
        <taxon>Taxaceae</taxon>
        <taxon>Taxus</taxon>
    </lineage>
</organism>
<accession>A0AA38C4E0</accession>
<evidence type="ECO:0000313" key="2">
    <source>
        <dbReference type="Proteomes" id="UP000824469"/>
    </source>
</evidence>
<name>A0AA38C4E0_TAXCH</name>
<comment type="caution">
    <text evidence="1">The sequence shown here is derived from an EMBL/GenBank/DDBJ whole genome shotgun (WGS) entry which is preliminary data.</text>
</comment>